<dbReference type="Gene3D" id="3.10.450.50">
    <property type="match status" value="1"/>
</dbReference>
<evidence type="ECO:0000313" key="3">
    <source>
        <dbReference type="Proteomes" id="UP001285855"/>
    </source>
</evidence>
<dbReference type="EMBL" id="JAXDAE010000012">
    <property type="protein sequence ID" value="MDY2588063.1"/>
    <property type="molecule type" value="Genomic_DNA"/>
</dbReference>
<feature type="domain" description="DUF4440" evidence="1">
    <location>
        <begin position="42"/>
        <end position="150"/>
    </location>
</feature>
<keyword evidence="3" id="KW-1185">Reference proteome</keyword>
<gene>
    <name evidence="2" type="ORF">SNF14_12000</name>
</gene>
<dbReference type="Pfam" id="PF14534">
    <property type="entry name" value="DUF4440"/>
    <property type="match status" value="1"/>
</dbReference>
<dbReference type="InterPro" id="IPR027843">
    <property type="entry name" value="DUF4440"/>
</dbReference>
<dbReference type="InterPro" id="IPR032710">
    <property type="entry name" value="NTF2-like_dom_sf"/>
</dbReference>
<dbReference type="SUPFAM" id="SSF54427">
    <property type="entry name" value="NTF2-like"/>
    <property type="match status" value="1"/>
</dbReference>
<dbReference type="RefSeq" id="WP_320556413.1">
    <property type="nucleotide sequence ID" value="NZ_JAXDAE010000012.1"/>
</dbReference>
<sequence length="161" mass="18036">MRSSIIIFFVLTLISCNDKYNRGEAESSNTNTIDIEAELASIEKTRQTFMKAVKQGDGETIGKMVTKDVKTISPGSSDWIEMYKTSKNQGPFPYDSIIMFPKETIIASDSMAYDFGVSHVYYTNGEGIVVELKDNFLAILKKGKDGIWRLHREVASSNVTE</sequence>
<proteinExistence type="predicted"/>
<organism evidence="2 3">
    <name type="scientific">Winogradskyella aquimaris</name>
    <dbReference type="NCBI Taxonomy" id="864074"/>
    <lineage>
        <taxon>Bacteria</taxon>
        <taxon>Pseudomonadati</taxon>
        <taxon>Bacteroidota</taxon>
        <taxon>Flavobacteriia</taxon>
        <taxon>Flavobacteriales</taxon>
        <taxon>Flavobacteriaceae</taxon>
        <taxon>Winogradskyella</taxon>
    </lineage>
</organism>
<evidence type="ECO:0000313" key="2">
    <source>
        <dbReference type="EMBL" id="MDY2588063.1"/>
    </source>
</evidence>
<name>A0ABU5ER90_9FLAO</name>
<reference evidence="2 3" key="1">
    <citation type="submission" date="2023-11" db="EMBL/GenBank/DDBJ databases">
        <title>Winogradskyella pelagius sp. nov., isolated from coastal sediment.</title>
        <authorList>
            <person name="Li F."/>
        </authorList>
    </citation>
    <scope>NUCLEOTIDE SEQUENCE [LARGE SCALE GENOMIC DNA]</scope>
    <source>
        <strain evidence="2 3">KCTC 23502</strain>
    </source>
</reference>
<accession>A0ABU5ER90</accession>
<evidence type="ECO:0000259" key="1">
    <source>
        <dbReference type="Pfam" id="PF14534"/>
    </source>
</evidence>
<dbReference type="Proteomes" id="UP001285855">
    <property type="component" value="Unassembled WGS sequence"/>
</dbReference>
<comment type="caution">
    <text evidence="2">The sequence shown here is derived from an EMBL/GenBank/DDBJ whole genome shotgun (WGS) entry which is preliminary data.</text>
</comment>
<dbReference type="PROSITE" id="PS51257">
    <property type="entry name" value="PROKAR_LIPOPROTEIN"/>
    <property type="match status" value="1"/>
</dbReference>
<protein>
    <submittedName>
        <fullName evidence="2">DUF4440 domain-containing protein</fullName>
    </submittedName>
</protein>